<dbReference type="Proteomes" id="UP000574390">
    <property type="component" value="Unassembled WGS sequence"/>
</dbReference>
<organism evidence="2 3">
    <name type="scientific">Perkinsus olseni</name>
    <name type="common">Perkinsus atlanticus</name>
    <dbReference type="NCBI Taxonomy" id="32597"/>
    <lineage>
        <taxon>Eukaryota</taxon>
        <taxon>Sar</taxon>
        <taxon>Alveolata</taxon>
        <taxon>Perkinsozoa</taxon>
        <taxon>Perkinsea</taxon>
        <taxon>Perkinsida</taxon>
        <taxon>Perkinsidae</taxon>
        <taxon>Perkinsus</taxon>
    </lineage>
</organism>
<evidence type="ECO:0000256" key="1">
    <source>
        <dbReference type="SAM" id="MobiDB-lite"/>
    </source>
</evidence>
<name>A0A7J6SDK3_PEROL</name>
<dbReference type="EMBL" id="JABANM010015535">
    <property type="protein sequence ID" value="KAF4730897.1"/>
    <property type="molecule type" value="Genomic_DNA"/>
</dbReference>
<accession>A0A7J6SDK3</accession>
<comment type="caution">
    <text evidence="2">The sequence shown here is derived from an EMBL/GenBank/DDBJ whole genome shotgun (WGS) entry which is preliminary data.</text>
</comment>
<feature type="region of interest" description="Disordered" evidence="1">
    <location>
        <begin position="19"/>
        <end position="53"/>
    </location>
</feature>
<reference evidence="2 3" key="1">
    <citation type="submission" date="2020-04" db="EMBL/GenBank/DDBJ databases">
        <title>Perkinsus olseni comparative genomics.</title>
        <authorList>
            <person name="Bogema D.R."/>
        </authorList>
    </citation>
    <scope>NUCLEOTIDE SEQUENCE [LARGE SCALE GENOMIC DNA]</scope>
    <source>
        <strain evidence="2">ATCC PRA-205</strain>
    </source>
</reference>
<evidence type="ECO:0000313" key="3">
    <source>
        <dbReference type="Proteomes" id="UP000574390"/>
    </source>
</evidence>
<proteinExistence type="predicted"/>
<dbReference type="AlphaFoldDB" id="A0A7J6SDK3"/>
<evidence type="ECO:0000313" key="2">
    <source>
        <dbReference type="EMBL" id="KAF4730897.1"/>
    </source>
</evidence>
<sequence>YEVDPVALEKEAARLQELRRSKAEQDGQGKPIDVLPNTSFDDHSSLTSERPGDAGLEMESQMLLATYTNELDHARTTQQKVEELSHVVGVMGTKVDEQMEQIGGAQLIRCVRKAIMNGKTIEYLEYAPHNAMWAMVTSSGSVWIDCGRMDSNSGIKSSS</sequence>
<protein>
    <submittedName>
        <fullName evidence="2">Uncharacterized protein</fullName>
    </submittedName>
</protein>
<gene>
    <name evidence="2" type="ORF">FOZ62_026943</name>
</gene>
<feature type="non-terminal residue" evidence="2">
    <location>
        <position position="1"/>
    </location>
</feature>